<dbReference type="PANTHER" id="PTHR38788">
    <property type="entry name" value="CLR5 DOMAIN-CONTAINING PROTEIN"/>
    <property type="match status" value="1"/>
</dbReference>
<evidence type="ECO:0000313" key="3">
    <source>
        <dbReference type="EMBL" id="OCT45945.1"/>
    </source>
</evidence>
<dbReference type="EMBL" id="LGRB01000017">
    <property type="protein sequence ID" value="OCT45945.1"/>
    <property type="molecule type" value="Genomic_DNA"/>
</dbReference>
<feature type="domain" description="Clr5" evidence="2">
    <location>
        <begin position="26"/>
        <end position="78"/>
    </location>
</feature>
<dbReference type="STRING" id="86049.A0A1C1CBR5"/>
<evidence type="ECO:0000313" key="4">
    <source>
        <dbReference type="Proteomes" id="UP000094526"/>
    </source>
</evidence>
<dbReference type="AlphaFoldDB" id="A0A1C1CBR5"/>
<reference evidence="4" key="1">
    <citation type="submission" date="2015-07" db="EMBL/GenBank/DDBJ databases">
        <authorList>
            <person name="Teixeira M.M."/>
            <person name="Souza R.C."/>
            <person name="Almeida L.G."/>
            <person name="Vicente V.A."/>
            <person name="de Hoog S."/>
            <person name="Bocca A.L."/>
            <person name="de Almeida S.R."/>
            <person name="Vasconcelos A.T."/>
            <person name="Felipe M.S."/>
        </authorList>
    </citation>
    <scope>NUCLEOTIDE SEQUENCE [LARGE SCALE GENOMIC DNA]</scope>
    <source>
        <strain evidence="4">KSF</strain>
    </source>
</reference>
<protein>
    <recommendedName>
        <fullName evidence="2">Clr5 domain-containing protein</fullName>
    </recommendedName>
</protein>
<evidence type="ECO:0000259" key="2">
    <source>
        <dbReference type="Pfam" id="PF14420"/>
    </source>
</evidence>
<keyword evidence="4" id="KW-1185">Reference proteome</keyword>
<dbReference type="VEuPathDB" id="FungiDB:G647_09524"/>
<name>A0A1C1CBR5_9EURO</name>
<evidence type="ECO:0000256" key="1">
    <source>
        <dbReference type="SAM" id="MobiDB-lite"/>
    </source>
</evidence>
<accession>A0A1C1CBR5</accession>
<feature type="domain" description="Clr5" evidence="2">
    <location>
        <begin position="470"/>
        <end position="514"/>
    </location>
</feature>
<dbReference type="Proteomes" id="UP000094526">
    <property type="component" value="Unassembled WGS sequence"/>
</dbReference>
<sequence>MLLMATRLTPSSRPGSKPVHLRPSKPSEWEPFRETLERLYVQQQMPLRSIIEYMKDNHGFDATVKQYKNRLKLWGLQKNLTRRDAAFILRLLNQARSEGREEVVFFAGTARRRADIVKYVRRHEKLDGEYGLLSCIAGDESTPAYIQLPPANVEFGQPNTPQPSPTLPLMVSGTPIQSEATPSHPFAGPSDLNGHQSNIDTTRSTLPSLSTSSNCFTRAAFHHEARGFEFNASPADVDNIQAPGYNSNLPVWHQYGDVTGLLPLDSFAFPSSLRLKCPQAPAPTRTCSPDSARSSILRYAFLPAVLISEHLRGTSPGLWLVAQPTLQECRTLPDAYVLSKCVDILAWTQISNQIVSLAVIYLLRALLHTSGTFHSVWTIWIACVRFAQIHLEDESSEIHVWQQVLRGMGESIRELTQAEILLLTCSGLSFVVGPDEWDVSTQRLERVCGSCIQRLDTLLSNVTPSLDTISRWEQHKVEIGQLYQHHSLEEVVRLMKERHHFAPRQRIAEWGFKKRQATSLTRGPECHE</sequence>
<dbReference type="Pfam" id="PF14420">
    <property type="entry name" value="Clr5"/>
    <property type="match status" value="2"/>
</dbReference>
<dbReference type="PANTHER" id="PTHR38788:SF3">
    <property type="entry name" value="CLR5 DOMAIN-CONTAINING PROTEIN"/>
    <property type="match status" value="1"/>
</dbReference>
<feature type="region of interest" description="Disordered" evidence="1">
    <location>
        <begin position="1"/>
        <end position="27"/>
    </location>
</feature>
<organism evidence="3 4">
    <name type="scientific">Cladophialophora carrionii</name>
    <dbReference type="NCBI Taxonomy" id="86049"/>
    <lineage>
        <taxon>Eukaryota</taxon>
        <taxon>Fungi</taxon>
        <taxon>Dikarya</taxon>
        <taxon>Ascomycota</taxon>
        <taxon>Pezizomycotina</taxon>
        <taxon>Eurotiomycetes</taxon>
        <taxon>Chaetothyriomycetidae</taxon>
        <taxon>Chaetothyriales</taxon>
        <taxon>Herpotrichiellaceae</taxon>
        <taxon>Cladophialophora</taxon>
    </lineage>
</organism>
<comment type="caution">
    <text evidence="3">The sequence shown here is derived from an EMBL/GenBank/DDBJ whole genome shotgun (WGS) entry which is preliminary data.</text>
</comment>
<gene>
    <name evidence="3" type="ORF">CLCR_00425</name>
</gene>
<dbReference type="VEuPathDB" id="FungiDB:G647_10060"/>
<proteinExistence type="predicted"/>
<dbReference type="InterPro" id="IPR025676">
    <property type="entry name" value="Clr5_dom"/>
</dbReference>
<dbReference type="OrthoDB" id="5308957at2759"/>
<dbReference type="VEuPathDB" id="FungiDB:CLCR_00425"/>